<dbReference type="Gene3D" id="1.10.630.10">
    <property type="entry name" value="Cytochrome P450"/>
    <property type="match status" value="1"/>
</dbReference>
<keyword evidence="5" id="KW-0560">Oxidoreductase</keyword>
<evidence type="ECO:0000313" key="11">
    <source>
        <dbReference type="Proteomes" id="UP000248423"/>
    </source>
</evidence>
<dbReference type="PANTHER" id="PTHR24305">
    <property type="entry name" value="CYTOCHROME P450"/>
    <property type="match status" value="1"/>
</dbReference>
<feature type="transmembrane region" description="Helical" evidence="9">
    <location>
        <begin position="295"/>
        <end position="317"/>
    </location>
</feature>
<keyword evidence="9" id="KW-0472">Membrane</keyword>
<evidence type="ECO:0000313" key="10">
    <source>
        <dbReference type="EMBL" id="PYI05648.1"/>
    </source>
</evidence>
<feature type="binding site" description="axial binding residue" evidence="8">
    <location>
        <position position="440"/>
    </location>
    <ligand>
        <name>heme</name>
        <dbReference type="ChEBI" id="CHEBI:30413"/>
    </ligand>
    <ligandPart>
        <name>Fe</name>
        <dbReference type="ChEBI" id="CHEBI:18248"/>
    </ligandPart>
</feature>
<evidence type="ECO:0000256" key="6">
    <source>
        <dbReference type="ARBA" id="ARBA00023004"/>
    </source>
</evidence>
<evidence type="ECO:0000256" key="2">
    <source>
        <dbReference type="ARBA" id="ARBA00010617"/>
    </source>
</evidence>
<dbReference type="InterPro" id="IPR050121">
    <property type="entry name" value="Cytochrome_P450_monoxygenase"/>
</dbReference>
<dbReference type="SUPFAM" id="SSF48264">
    <property type="entry name" value="Cytochrome P450"/>
    <property type="match status" value="1"/>
</dbReference>
<dbReference type="EMBL" id="KZ826356">
    <property type="protein sequence ID" value="PYI05648.1"/>
    <property type="molecule type" value="Genomic_DNA"/>
</dbReference>
<evidence type="ECO:0000256" key="4">
    <source>
        <dbReference type="ARBA" id="ARBA00022723"/>
    </source>
</evidence>
<dbReference type="OrthoDB" id="3945418at2759"/>
<dbReference type="PRINTS" id="PR00385">
    <property type="entry name" value="P450"/>
</dbReference>
<dbReference type="Pfam" id="PF00067">
    <property type="entry name" value="p450"/>
    <property type="match status" value="1"/>
</dbReference>
<dbReference type="Proteomes" id="UP000248423">
    <property type="component" value="Unassembled WGS sequence"/>
</dbReference>
<dbReference type="GO" id="GO:0004497">
    <property type="term" value="F:monooxygenase activity"/>
    <property type="evidence" value="ECO:0007669"/>
    <property type="project" value="UniProtKB-KW"/>
</dbReference>
<dbReference type="InterPro" id="IPR002401">
    <property type="entry name" value="Cyt_P450_E_grp-I"/>
</dbReference>
<evidence type="ECO:0000256" key="5">
    <source>
        <dbReference type="ARBA" id="ARBA00023002"/>
    </source>
</evidence>
<evidence type="ECO:0000256" key="7">
    <source>
        <dbReference type="ARBA" id="ARBA00023033"/>
    </source>
</evidence>
<dbReference type="STRING" id="1448318.A0A319EGI4"/>
<dbReference type="GO" id="GO:0005506">
    <property type="term" value="F:iron ion binding"/>
    <property type="evidence" value="ECO:0007669"/>
    <property type="project" value="InterPro"/>
</dbReference>
<dbReference type="PRINTS" id="PR00463">
    <property type="entry name" value="EP450I"/>
</dbReference>
<sequence length="499" mass="56757">MYILLLLPFVYLFARTIYRIYFHPLSKIPGPKLAAATHLHEFYHNVIRGGKFIWEIENMHRRYGSVIGPIVRINPREVHISDPSMYDEIYAGGGRKRKKDPCLVSSYASSYAALGTIDHDLHRARRGPLNPFFSKKAVSELSGILHEKISLLSWHLERAHAERAGITLSTALIALTGDIITHYLYGQDNGYLKDRDLAKRNMVWEIMAEGTSACHLFRFFPCIPTLTKALPGRLMRLLRPALSNVYDMQEQIAHQSEEALSLHGPSKLRTIYHALNDPSLPASERSLARLRDESFIVLIGGTESTAATLTFAIYNLLRNKNMYLKLRQELQRVMPTPTSEANWSQLEHLPYLTAVVNEALRLGAATLRPARVAPTETLYYQGHSIPPGTPVSTISYFIHRNPAIFPKPESFNPERWIQAAERGDNLNRYLVPFTRGSRICIGMNLAYAELYMTLASVVRRFDLELCGTRPEDMEFAREMVVQRPERGVWKLDVRVVGVC</sequence>
<keyword evidence="7" id="KW-0503">Monooxygenase</keyword>
<dbReference type="VEuPathDB" id="FungiDB:BO78DRAFT_317540"/>
<accession>A0A319EGI4</accession>
<comment type="cofactor">
    <cofactor evidence="1 8">
        <name>heme</name>
        <dbReference type="ChEBI" id="CHEBI:30413"/>
    </cofactor>
</comment>
<dbReference type="InterPro" id="IPR036396">
    <property type="entry name" value="Cyt_P450_sf"/>
</dbReference>
<name>A0A319EGI4_ASPSB</name>
<dbReference type="AlphaFoldDB" id="A0A319EGI4"/>
<keyword evidence="9" id="KW-1133">Transmembrane helix</keyword>
<keyword evidence="4 8" id="KW-0479">Metal-binding</keyword>
<evidence type="ECO:0000256" key="3">
    <source>
        <dbReference type="ARBA" id="ARBA00022617"/>
    </source>
</evidence>
<keyword evidence="3 8" id="KW-0349">Heme</keyword>
<evidence type="ECO:0000256" key="1">
    <source>
        <dbReference type="ARBA" id="ARBA00001971"/>
    </source>
</evidence>
<dbReference type="CDD" id="cd11062">
    <property type="entry name" value="CYP58-like"/>
    <property type="match status" value="1"/>
</dbReference>
<evidence type="ECO:0000256" key="8">
    <source>
        <dbReference type="PIRSR" id="PIRSR602401-1"/>
    </source>
</evidence>
<dbReference type="InterPro" id="IPR001128">
    <property type="entry name" value="Cyt_P450"/>
</dbReference>
<dbReference type="GO" id="GO:0016705">
    <property type="term" value="F:oxidoreductase activity, acting on paired donors, with incorporation or reduction of molecular oxygen"/>
    <property type="evidence" value="ECO:0007669"/>
    <property type="project" value="InterPro"/>
</dbReference>
<gene>
    <name evidence="10" type="ORF">BO78DRAFT_317540</name>
</gene>
<dbReference type="PANTHER" id="PTHR24305:SF157">
    <property type="entry name" value="N-ACETYLTRYPTOPHAN 6-HYDROXYLASE IVOC-RELATED"/>
    <property type="match status" value="1"/>
</dbReference>
<dbReference type="GO" id="GO:0020037">
    <property type="term" value="F:heme binding"/>
    <property type="evidence" value="ECO:0007669"/>
    <property type="project" value="InterPro"/>
</dbReference>
<organism evidence="10 11">
    <name type="scientific">Aspergillus sclerotiicarbonarius (strain CBS 121057 / IBT 28362)</name>
    <dbReference type="NCBI Taxonomy" id="1448318"/>
    <lineage>
        <taxon>Eukaryota</taxon>
        <taxon>Fungi</taxon>
        <taxon>Dikarya</taxon>
        <taxon>Ascomycota</taxon>
        <taxon>Pezizomycotina</taxon>
        <taxon>Eurotiomycetes</taxon>
        <taxon>Eurotiomycetidae</taxon>
        <taxon>Eurotiales</taxon>
        <taxon>Aspergillaceae</taxon>
        <taxon>Aspergillus</taxon>
        <taxon>Aspergillus subgen. Circumdati</taxon>
    </lineage>
</organism>
<reference evidence="10 11" key="1">
    <citation type="submission" date="2018-02" db="EMBL/GenBank/DDBJ databases">
        <title>The genomes of Aspergillus section Nigri reveals drivers in fungal speciation.</title>
        <authorList>
            <consortium name="DOE Joint Genome Institute"/>
            <person name="Vesth T.C."/>
            <person name="Nybo J."/>
            <person name="Theobald S."/>
            <person name="Brandl J."/>
            <person name="Frisvad J.C."/>
            <person name="Nielsen K.F."/>
            <person name="Lyhne E.K."/>
            <person name="Kogle M.E."/>
            <person name="Kuo A."/>
            <person name="Riley R."/>
            <person name="Clum A."/>
            <person name="Nolan M."/>
            <person name="Lipzen A."/>
            <person name="Salamov A."/>
            <person name="Henrissat B."/>
            <person name="Wiebenga A."/>
            <person name="De vries R.P."/>
            <person name="Grigoriev I.V."/>
            <person name="Mortensen U.H."/>
            <person name="Andersen M.R."/>
            <person name="Baker S.E."/>
        </authorList>
    </citation>
    <scope>NUCLEOTIDE SEQUENCE [LARGE SCALE GENOMIC DNA]</scope>
    <source>
        <strain evidence="10 11">CBS 121057</strain>
    </source>
</reference>
<evidence type="ECO:0000256" key="9">
    <source>
        <dbReference type="SAM" id="Phobius"/>
    </source>
</evidence>
<proteinExistence type="inferred from homology"/>
<keyword evidence="6 8" id="KW-0408">Iron</keyword>
<comment type="similarity">
    <text evidence="2">Belongs to the cytochrome P450 family.</text>
</comment>
<keyword evidence="9" id="KW-0812">Transmembrane</keyword>
<protein>
    <submittedName>
        <fullName evidence="10">Cytochrome P450</fullName>
    </submittedName>
</protein>
<keyword evidence="11" id="KW-1185">Reference proteome</keyword>